<proteinExistence type="predicted"/>
<organism evidence="1">
    <name type="scientific">marine sediment metagenome</name>
    <dbReference type="NCBI Taxonomy" id="412755"/>
    <lineage>
        <taxon>unclassified sequences</taxon>
        <taxon>metagenomes</taxon>
        <taxon>ecological metagenomes</taxon>
    </lineage>
</organism>
<accession>A0A0F9KB29</accession>
<comment type="caution">
    <text evidence="1">The sequence shown here is derived from an EMBL/GenBank/DDBJ whole genome shotgun (WGS) entry which is preliminary data.</text>
</comment>
<evidence type="ECO:0000313" key="1">
    <source>
        <dbReference type="EMBL" id="KKM71891.1"/>
    </source>
</evidence>
<gene>
    <name evidence="1" type="ORF">LCGC14_1426100</name>
</gene>
<dbReference type="EMBL" id="LAZR01009560">
    <property type="protein sequence ID" value="KKM71891.1"/>
    <property type="molecule type" value="Genomic_DNA"/>
</dbReference>
<sequence length="84" mass="9975">MTTFTMGKITIVCEGKLRRGGFKHEATLLRNGVQRDFAKCLYVNRTWERFTFNSVLQKLLGKTDAMTKRQKTLFKKKYFRLHQI</sequence>
<protein>
    <submittedName>
        <fullName evidence="1">Uncharacterized protein</fullName>
    </submittedName>
</protein>
<name>A0A0F9KB29_9ZZZZ</name>
<reference evidence="1" key="1">
    <citation type="journal article" date="2015" name="Nature">
        <title>Complex archaea that bridge the gap between prokaryotes and eukaryotes.</title>
        <authorList>
            <person name="Spang A."/>
            <person name="Saw J.H."/>
            <person name="Jorgensen S.L."/>
            <person name="Zaremba-Niedzwiedzka K."/>
            <person name="Martijn J."/>
            <person name="Lind A.E."/>
            <person name="van Eijk R."/>
            <person name="Schleper C."/>
            <person name="Guy L."/>
            <person name="Ettema T.J."/>
        </authorList>
    </citation>
    <scope>NUCLEOTIDE SEQUENCE</scope>
</reference>
<dbReference type="AlphaFoldDB" id="A0A0F9KB29"/>